<dbReference type="InterPro" id="IPR012675">
    <property type="entry name" value="Beta-grasp_dom_sf"/>
</dbReference>
<evidence type="ECO:0000256" key="5">
    <source>
        <dbReference type="RuleBase" id="RU003847"/>
    </source>
</evidence>
<dbReference type="FunFam" id="3.30.460.10:FF:000001">
    <property type="entry name" value="GTP pyrophosphokinase RelA"/>
    <property type="match status" value="1"/>
</dbReference>
<keyword evidence="11" id="KW-1185">Reference proteome</keyword>
<dbReference type="KEGG" id="maga:Mag101_17375"/>
<dbReference type="InterPro" id="IPR033655">
    <property type="entry name" value="TGS_RelA/SpoT"/>
</dbReference>
<dbReference type="PROSITE" id="PS51831">
    <property type="entry name" value="HD"/>
    <property type="match status" value="1"/>
</dbReference>
<dbReference type="CDD" id="cd05399">
    <property type="entry name" value="NT_Rel-Spo_like"/>
    <property type="match status" value="1"/>
</dbReference>
<sequence length="705" mass="78945">MHTIDSLAHRLSSYLPPDQIQFVRRAYFYAEQAHEGQTRRSGEPYITHPLAVATILAGMHMDAQSLAAAMLHDVIEDTGIPKAALAEQFGEEIADLVDGVSKLTQFETDSPAEKQAENFQKMALAMARDIRVILVKLADRLHNMRTLGSLKPGKRARIARETLEIYAPIANRLGMNDVRIEFEDRAFFAIYPLRASRLRAALVAARGNRKELLEKIQNAIELRLERENIDALVIGREKHLFSIYQKMRSKKKSFKEIMDVYAFRIIVDSVDTCYRTFGVIHNLYKPVISEFKDYIAIPKSNGYQSLHTVLLGMHGVPIEVQIRTKEMDEMANSGIAAHWLYKSSGDEVLNTGGTSQVRARRWVQGLLEMQQRAGDSLEFIENVKIDLFPDEVYVFTPKGKIIDLPAGATAVDFAYSVHTDIGNSCVAVRINQRLAPLSQPLESGQKVEILTSKNVQPNPNWLNFVVTAKARSAIRHYLKHQRHHDSIALGQRLLEKALTKFDLKLSDLSEEQLTRGVREANYESFENLLEEIGLGNRAAFSAAKLLVPPGTTETEASNISSPLTIDAQEGMMISFARCCRPIPGDTIMGHISSGKGVVVHRDTCRNAAELREHPENIMAVSWSADVKGEFLGDVRVEVESERGIIARLATRITEEGASIEQIHVDEKDAQHSTIALTLEVTNRVHLAQVMKRLRNLPAVIKIARP</sequence>
<dbReference type="GO" id="GO:0042594">
    <property type="term" value="P:response to starvation"/>
    <property type="evidence" value="ECO:0007669"/>
    <property type="project" value="TreeGrafter"/>
</dbReference>
<feature type="coiled-coil region" evidence="6">
    <location>
        <begin position="195"/>
        <end position="222"/>
    </location>
</feature>
<dbReference type="STRING" id="260552.Mag101_17375"/>
<dbReference type="InterPro" id="IPR006674">
    <property type="entry name" value="HD_domain"/>
</dbReference>
<accession>A0A1Q2M8Y0</accession>
<dbReference type="SMART" id="SM00471">
    <property type="entry name" value="HDc"/>
    <property type="match status" value="1"/>
</dbReference>
<evidence type="ECO:0000256" key="6">
    <source>
        <dbReference type="SAM" id="Coils"/>
    </source>
</evidence>
<organism evidence="10 11">
    <name type="scientific">Microbulbifer agarilyticus</name>
    <dbReference type="NCBI Taxonomy" id="260552"/>
    <lineage>
        <taxon>Bacteria</taxon>
        <taxon>Pseudomonadati</taxon>
        <taxon>Pseudomonadota</taxon>
        <taxon>Gammaproteobacteria</taxon>
        <taxon>Cellvibrionales</taxon>
        <taxon>Microbulbiferaceae</taxon>
        <taxon>Microbulbifer</taxon>
    </lineage>
</organism>
<feature type="domain" description="HD" evidence="8">
    <location>
        <begin position="45"/>
        <end position="144"/>
    </location>
</feature>
<dbReference type="Gene3D" id="3.30.460.10">
    <property type="entry name" value="Beta Polymerase, domain 2"/>
    <property type="match status" value="1"/>
</dbReference>
<dbReference type="Pfam" id="PF04607">
    <property type="entry name" value="RelA_SpoT"/>
    <property type="match status" value="1"/>
</dbReference>
<protein>
    <recommendedName>
        <fullName evidence="3">guanosine-3',5'-bis(diphosphate) 3'-diphosphatase</fullName>
        <ecNumber evidence="3">3.1.7.2</ecNumber>
    </recommendedName>
</protein>
<dbReference type="InterPro" id="IPR045865">
    <property type="entry name" value="ACT-like_dom_sf"/>
</dbReference>
<dbReference type="SUPFAM" id="SSF109604">
    <property type="entry name" value="HD-domain/PDEase-like"/>
    <property type="match status" value="1"/>
</dbReference>
<dbReference type="EMBL" id="CP019650">
    <property type="protein sequence ID" value="AQQ69205.1"/>
    <property type="molecule type" value="Genomic_DNA"/>
</dbReference>
<dbReference type="Pfam" id="PF13328">
    <property type="entry name" value="HD_4"/>
    <property type="match status" value="1"/>
</dbReference>
<dbReference type="Gene3D" id="1.10.3210.10">
    <property type="entry name" value="Hypothetical protein af1432"/>
    <property type="match status" value="1"/>
</dbReference>
<dbReference type="InterPro" id="IPR045600">
    <property type="entry name" value="RelA/SpoT_AH_RIS"/>
</dbReference>
<dbReference type="InterPro" id="IPR007685">
    <property type="entry name" value="RelA_SpoT"/>
</dbReference>
<evidence type="ECO:0000259" key="8">
    <source>
        <dbReference type="PROSITE" id="PS51831"/>
    </source>
</evidence>
<evidence type="ECO:0000256" key="4">
    <source>
        <dbReference type="ARBA" id="ARBA00047968"/>
    </source>
</evidence>
<dbReference type="EC" id="3.1.7.2" evidence="3"/>
<evidence type="ECO:0000256" key="2">
    <source>
        <dbReference type="ARBA" id="ARBA00024329"/>
    </source>
</evidence>
<dbReference type="GO" id="GO:0005886">
    <property type="term" value="C:plasma membrane"/>
    <property type="evidence" value="ECO:0007669"/>
    <property type="project" value="TreeGrafter"/>
</dbReference>
<gene>
    <name evidence="10" type="ORF">Mag101_17375</name>
</gene>
<dbReference type="Gene3D" id="3.30.70.260">
    <property type="match status" value="1"/>
</dbReference>
<dbReference type="SUPFAM" id="SSF81301">
    <property type="entry name" value="Nucleotidyltransferase"/>
    <property type="match status" value="1"/>
</dbReference>
<dbReference type="PROSITE" id="PS51880">
    <property type="entry name" value="TGS"/>
    <property type="match status" value="1"/>
</dbReference>
<dbReference type="FunFam" id="3.10.20.30:FF:000002">
    <property type="entry name" value="GTP pyrophosphokinase (RelA/SpoT)"/>
    <property type="match status" value="1"/>
</dbReference>
<dbReference type="OrthoDB" id="9805041at2"/>
<dbReference type="UniPathway" id="UPA00908">
    <property type="reaction ID" value="UER00886"/>
</dbReference>
<dbReference type="GO" id="GO:0008893">
    <property type="term" value="F:guanosine-3',5'-bis(diphosphate) 3'-diphosphatase activity"/>
    <property type="evidence" value="ECO:0007669"/>
    <property type="project" value="UniProtKB-EC"/>
</dbReference>
<dbReference type="CDD" id="cd04876">
    <property type="entry name" value="ACT_RelA-SpoT"/>
    <property type="match status" value="1"/>
</dbReference>
<dbReference type="GO" id="GO:0008728">
    <property type="term" value="F:GTP diphosphokinase activity"/>
    <property type="evidence" value="ECO:0007669"/>
    <property type="project" value="TreeGrafter"/>
</dbReference>
<dbReference type="InterPro" id="IPR043519">
    <property type="entry name" value="NT_sf"/>
</dbReference>
<comment type="function">
    <text evidence="5">In eubacteria ppGpp (guanosine 3'-diphosphate 5'-diphosphate) is a mediator of the stringent response that coordinates a variety of cellular activities in response to changes in nutritional abundance.</text>
</comment>
<dbReference type="GO" id="GO:0016301">
    <property type="term" value="F:kinase activity"/>
    <property type="evidence" value="ECO:0007669"/>
    <property type="project" value="UniProtKB-KW"/>
</dbReference>
<evidence type="ECO:0000313" key="11">
    <source>
        <dbReference type="Proteomes" id="UP000188219"/>
    </source>
</evidence>
<dbReference type="CDD" id="cd01668">
    <property type="entry name" value="TGS_RSH"/>
    <property type="match status" value="1"/>
</dbReference>
<dbReference type="GO" id="GO:0015949">
    <property type="term" value="P:nucleobase-containing small molecule interconversion"/>
    <property type="evidence" value="ECO:0007669"/>
    <property type="project" value="UniProtKB-ARBA"/>
</dbReference>
<dbReference type="FunFam" id="1.10.3210.10:FF:000001">
    <property type="entry name" value="GTP pyrophosphokinase RelA"/>
    <property type="match status" value="1"/>
</dbReference>
<dbReference type="Pfam" id="PF19296">
    <property type="entry name" value="RelA_AH_RIS"/>
    <property type="match status" value="1"/>
</dbReference>
<feature type="domain" description="TGS" evidence="9">
    <location>
        <begin position="390"/>
        <end position="451"/>
    </location>
</feature>
<comment type="similarity">
    <text evidence="5">Belongs to the relA/spoT family.</text>
</comment>
<dbReference type="SUPFAM" id="SSF55021">
    <property type="entry name" value="ACT-like"/>
    <property type="match status" value="1"/>
</dbReference>
<dbReference type="InterPro" id="IPR012676">
    <property type="entry name" value="TGS-like"/>
</dbReference>
<dbReference type="Proteomes" id="UP000188219">
    <property type="component" value="Chromosome"/>
</dbReference>
<dbReference type="SMART" id="SM00954">
    <property type="entry name" value="RelA_SpoT"/>
    <property type="match status" value="1"/>
</dbReference>
<evidence type="ECO:0000313" key="10">
    <source>
        <dbReference type="EMBL" id="AQQ69205.1"/>
    </source>
</evidence>
<name>A0A1Q2M8Y0_9GAMM</name>
<keyword evidence="1" id="KW-0378">Hydrolase</keyword>
<dbReference type="InterPro" id="IPR004095">
    <property type="entry name" value="TGS"/>
</dbReference>
<dbReference type="Pfam" id="PF02824">
    <property type="entry name" value="TGS"/>
    <property type="match status" value="1"/>
</dbReference>
<dbReference type="PANTHER" id="PTHR21262:SF36">
    <property type="entry name" value="BIFUNCTIONAL (P)PPGPP SYNTHASE_HYDROLASE SPOT"/>
    <property type="match status" value="1"/>
</dbReference>
<dbReference type="CDD" id="cd00077">
    <property type="entry name" value="HDc"/>
    <property type="match status" value="1"/>
</dbReference>
<feature type="domain" description="ACT" evidence="7">
    <location>
        <begin position="633"/>
        <end position="705"/>
    </location>
</feature>
<dbReference type="AlphaFoldDB" id="A0A1Q2M8Y0"/>
<dbReference type="InterPro" id="IPR004811">
    <property type="entry name" value="RelA/Spo_fam"/>
</dbReference>
<proteinExistence type="inferred from homology"/>
<dbReference type="Gene3D" id="3.10.20.30">
    <property type="match status" value="1"/>
</dbReference>
<dbReference type="Pfam" id="PF13291">
    <property type="entry name" value="ACT_4"/>
    <property type="match status" value="1"/>
</dbReference>
<dbReference type="GO" id="GO:0015970">
    <property type="term" value="P:guanosine tetraphosphate biosynthetic process"/>
    <property type="evidence" value="ECO:0007669"/>
    <property type="project" value="UniProtKB-UniPathway"/>
</dbReference>
<evidence type="ECO:0000256" key="3">
    <source>
        <dbReference type="ARBA" id="ARBA00024387"/>
    </source>
</evidence>
<dbReference type="NCBIfam" id="TIGR00691">
    <property type="entry name" value="spoT_relA"/>
    <property type="match status" value="1"/>
</dbReference>
<dbReference type="PANTHER" id="PTHR21262">
    <property type="entry name" value="GUANOSINE-3',5'-BIS DIPHOSPHATE 3'-PYROPHOSPHOHYDROLASE"/>
    <property type="match status" value="1"/>
</dbReference>
<evidence type="ECO:0000259" key="7">
    <source>
        <dbReference type="PROSITE" id="PS51671"/>
    </source>
</evidence>
<dbReference type="eggNOG" id="COG0317">
    <property type="taxonomic scope" value="Bacteria"/>
</dbReference>
<reference evidence="10" key="1">
    <citation type="submission" date="2017-02" db="EMBL/GenBank/DDBJ databases">
        <title>Genome of Microbulbifer agarilyticus GP101.</title>
        <authorList>
            <person name="Jung J."/>
            <person name="Bae S.S."/>
            <person name="Baek K."/>
        </authorList>
    </citation>
    <scope>NUCLEOTIDE SEQUENCE [LARGE SCALE GENOMIC DNA]</scope>
    <source>
        <strain evidence="10">GP101</strain>
    </source>
</reference>
<dbReference type="InterPro" id="IPR003607">
    <property type="entry name" value="HD/PDEase_dom"/>
</dbReference>
<dbReference type="InterPro" id="IPR002912">
    <property type="entry name" value="ACT_dom"/>
</dbReference>
<keyword evidence="6" id="KW-0175">Coiled coil</keyword>
<comment type="catalytic activity">
    <reaction evidence="4">
        <text>guanosine 3',5'-bis(diphosphate) + H2O = GDP + diphosphate + H(+)</text>
        <dbReference type="Rhea" id="RHEA:14253"/>
        <dbReference type="ChEBI" id="CHEBI:15377"/>
        <dbReference type="ChEBI" id="CHEBI:15378"/>
        <dbReference type="ChEBI" id="CHEBI:33019"/>
        <dbReference type="ChEBI" id="CHEBI:58189"/>
        <dbReference type="ChEBI" id="CHEBI:77828"/>
        <dbReference type="EC" id="3.1.7.2"/>
    </reaction>
</comment>
<comment type="pathway">
    <text evidence="2">Purine metabolism; ppGpp biosynthesis; ppGpp from GDP: step 1/1.</text>
</comment>
<dbReference type="RefSeq" id="WP_077407792.1">
    <property type="nucleotide sequence ID" value="NZ_CP019650.1"/>
</dbReference>
<dbReference type="PROSITE" id="PS51671">
    <property type="entry name" value="ACT"/>
    <property type="match status" value="1"/>
</dbReference>
<evidence type="ECO:0000256" key="1">
    <source>
        <dbReference type="ARBA" id="ARBA00022801"/>
    </source>
</evidence>
<dbReference type="SUPFAM" id="SSF81271">
    <property type="entry name" value="TGS-like"/>
    <property type="match status" value="1"/>
</dbReference>
<evidence type="ECO:0000259" key="9">
    <source>
        <dbReference type="PROSITE" id="PS51880"/>
    </source>
</evidence>